<keyword evidence="10" id="KW-1185">Reference proteome</keyword>
<evidence type="ECO:0000256" key="1">
    <source>
        <dbReference type="ARBA" id="ARBA00008517"/>
    </source>
</evidence>
<feature type="region of interest" description="Disordered" evidence="6">
    <location>
        <begin position="201"/>
        <end position="226"/>
    </location>
</feature>
<dbReference type="VEuPathDB" id="ToxoDB:NCLIV_013960"/>
<reference evidence="8" key="2">
    <citation type="submission" date="2011-03" db="EMBL/GenBank/DDBJ databases">
        <title>Comparative genomics and transcriptomics of Neospora caninum and Toxoplasma gondii.</title>
        <authorList>
            <person name="Reid A.J."/>
            <person name="Sohal A."/>
            <person name="Harris D."/>
            <person name="Quail M."/>
            <person name="Sanders M."/>
            <person name="Berriman M."/>
            <person name="Wastling J.M."/>
            <person name="Pain A."/>
        </authorList>
    </citation>
    <scope>NUCLEOTIDE SEQUENCE</scope>
    <source>
        <strain evidence="8">Liverpool</strain>
    </source>
</reference>
<dbReference type="SMART" id="SM01253">
    <property type="entry name" value="Kin17_mid"/>
    <property type="match status" value="1"/>
</dbReference>
<dbReference type="SUPFAM" id="SSF57667">
    <property type="entry name" value="beta-beta-alpha zinc fingers"/>
    <property type="match status" value="1"/>
</dbReference>
<dbReference type="GO" id="GO:0005634">
    <property type="term" value="C:nucleus"/>
    <property type="evidence" value="ECO:0007669"/>
    <property type="project" value="TreeGrafter"/>
</dbReference>
<dbReference type="OMA" id="RMTDFIE"/>
<keyword evidence="2" id="KW-0479">Metal-binding</keyword>
<feature type="compositionally biased region" description="Basic and acidic residues" evidence="6">
    <location>
        <begin position="311"/>
        <end position="370"/>
    </location>
</feature>
<evidence type="ECO:0000256" key="6">
    <source>
        <dbReference type="SAM" id="MobiDB-lite"/>
    </source>
</evidence>
<dbReference type="AlphaFoldDB" id="F0VD87"/>
<dbReference type="InterPro" id="IPR056767">
    <property type="entry name" value="C2H2-Znf_KIN17"/>
</dbReference>
<reference evidence="8" key="1">
    <citation type="submission" date="2011-02" db="EMBL/GenBank/DDBJ databases">
        <authorList>
            <person name="Aslett M."/>
        </authorList>
    </citation>
    <scope>NUCLEOTIDE SEQUENCE</scope>
    <source>
        <strain evidence="8">Liverpool</strain>
    </source>
</reference>
<dbReference type="OrthoDB" id="10266249at2759"/>
<evidence type="ECO:0000256" key="4">
    <source>
        <dbReference type="ARBA" id="ARBA00022833"/>
    </source>
</evidence>
<dbReference type="Pfam" id="PF25095">
    <property type="entry name" value="C2H2-zf_KIN17"/>
    <property type="match status" value="1"/>
</dbReference>
<evidence type="ECO:0000313" key="10">
    <source>
        <dbReference type="Proteomes" id="UP000007494"/>
    </source>
</evidence>
<dbReference type="GeneID" id="13443990"/>
<dbReference type="GO" id="GO:0006974">
    <property type="term" value="P:DNA damage response"/>
    <property type="evidence" value="ECO:0007669"/>
    <property type="project" value="TreeGrafter"/>
</dbReference>
<feature type="coiled-coil region" evidence="5">
    <location>
        <begin position="147"/>
        <end position="181"/>
    </location>
</feature>
<evidence type="ECO:0000256" key="5">
    <source>
        <dbReference type="SAM" id="Coils"/>
    </source>
</evidence>
<dbReference type="CDD" id="cd13155">
    <property type="entry name" value="KOW_KIN17"/>
    <property type="match status" value="1"/>
</dbReference>
<evidence type="ECO:0000313" key="9">
    <source>
        <dbReference type="EMBL" id="CEL65553.1"/>
    </source>
</evidence>
<keyword evidence="3" id="KW-0863">Zinc-finger</keyword>
<dbReference type="InterPro" id="IPR041330">
    <property type="entry name" value="KN17_SH3"/>
</dbReference>
<dbReference type="FunCoup" id="F0VD87">
    <property type="interactions" value="312"/>
</dbReference>
<gene>
    <name evidence="9" type="ORF">BN1204_013960</name>
    <name evidence="8" type="ORF">NCLIV_013960</name>
</gene>
<name>F0VD87_NEOCL</name>
<evidence type="ECO:0000259" key="7">
    <source>
        <dbReference type="SMART" id="SM01253"/>
    </source>
</evidence>
<dbReference type="InterPro" id="IPR019447">
    <property type="entry name" value="DNA/RNA-bd_Kin17_WH-like_dom"/>
</dbReference>
<dbReference type="InParanoid" id="F0VD87"/>
<dbReference type="GO" id="GO:0006260">
    <property type="term" value="P:DNA replication"/>
    <property type="evidence" value="ECO:0007669"/>
    <property type="project" value="TreeGrafter"/>
</dbReference>
<feature type="compositionally biased region" description="Basic and acidic residues" evidence="6">
    <location>
        <begin position="255"/>
        <end position="278"/>
    </location>
</feature>
<dbReference type="Pfam" id="PF25092">
    <property type="entry name" value="SH3_KIN17_C"/>
    <property type="match status" value="1"/>
</dbReference>
<dbReference type="Pfam" id="PF18131">
    <property type="entry name" value="KN17_SH3"/>
    <property type="match status" value="1"/>
</dbReference>
<dbReference type="GO" id="GO:0003690">
    <property type="term" value="F:double-stranded DNA binding"/>
    <property type="evidence" value="ECO:0007669"/>
    <property type="project" value="TreeGrafter"/>
</dbReference>
<dbReference type="FunFam" id="1.10.10.2030:FF:000001">
    <property type="entry name" value="DNA/RNA-binding protein KIN17, putative"/>
    <property type="match status" value="1"/>
</dbReference>
<accession>F0VD87</accession>
<dbReference type="PANTHER" id="PTHR12805">
    <property type="entry name" value="KIN17 KIN, ANTIGENIC DETERMINANT OF RECA PROTEIN HOMOLOG"/>
    <property type="match status" value="1"/>
</dbReference>
<feature type="region of interest" description="Disordered" evidence="6">
    <location>
        <begin position="243"/>
        <end position="393"/>
    </location>
</feature>
<feature type="domain" description="DNA/RNA-binding protein Kin17 WH-like" evidence="7">
    <location>
        <begin position="52"/>
        <end position="176"/>
    </location>
</feature>
<comment type="similarity">
    <text evidence="1">Belongs to the KIN17 family.</text>
</comment>
<dbReference type="RefSeq" id="XP_003881635.1">
    <property type="nucleotide sequence ID" value="XM_003881586.1"/>
</dbReference>
<sequence>MPKAEFGTTKWMSNKIKAAGLQKLRWYCQMCEKQCRDENGFKCHRMSEGHQRMMQIFIQNPTKFMDDFSQEFEREFMRLMRTRYCRTRVLANSVYNNIVADRQHIHMNSTIWVTLSEFVQYLGSTNKCKIELTPKGWYVEYIDHDERRRLEEQEKRRKVELSQEEAKARRLEELVEEAKKRGGYQQCAYTPLLRRDGEEKIVLKGLTRPSEKTSETSDGQGGERPANALKLLEAELKRKRRFAEVAKSSASSDSGAHERARGREGEDRQRLRSEDGGLSKKVRPPLSAAERLRLEIEQEQAKTRGALSIERTSDERRPPRHDAKDSDHFSRRSGDREADRHGESLSGDETKECTDRGRMEDYGRSSDLHGTHSGGPEPHESEDDERKPPPHKYRSKDWWLKEGCIVKVMHEELGDGRYYKQKGTVLRVEERYAAYVKMLEGGDLIRLDQKMLETVIPNIGGRVRIVLGEWRDHEGKMEGIDMDAFCVHVVVDAGPIFKVRPNLAPIVVKNLPYEHVCKVA</sequence>
<dbReference type="InterPro" id="IPR036236">
    <property type="entry name" value="Znf_C2H2_sf"/>
</dbReference>
<dbReference type="Gene3D" id="1.10.10.2030">
    <property type="entry name" value="DNA/RNA-binding protein Kin17, conserved domain"/>
    <property type="match status" value="1"/>
</dbReference>
<feature type="compositionally biased region" description="Basic and acidic residues" evidence="6">
    <location>
        <begin position="290"/>
        <end position="302"/>
    </location>
</feature>
<evidence type="ECO:0000313" key="8">
    <source>
        <dbReference type="EMBL" id="CBZ51602.1"/>
    </source>
</evidence>
<dbReference type="eggNOG" id="KOG2837">
    <property type="taxonomic scope" value="Eukaryota"/>
</dbReference>
<protein>
    <submittedName>
        <fullName evidence="9">DNA/RNA-binding protein KIN17</fullName>
    </submittedName>
</protein>
<dbReference type="Proteomes" id="UP000007494">
    <property type="component" value="Chromosome V"/>
</dbReference>
<keyword evidence="5" id="KW-0175">Coiled coil</keyword>
<dbReference type="Gene3D" id="2.30.30.30">
    <property type="match status" value="1"/>
</dbReference>
<dbReference type="InterPro" id="IPR014722">
    <property type="entry name" value="Rib_uL2_dom2"/>
</dbReference>
<dbReference type="Pfam" id="PF10357">
    <property type="entry name" value="WH_KIN17"/>
    <property type="match status" value="1"/>
</dbReference>
<reference evidence="10" key="3">
    <citation type="journal article" date="2012" name="PLoS Pathog.">
        <title>Comparative genomics of the apicomplexan parasites Toxoplasma gondii and Neospora caninum: Coccidia differing in host range and transmission strategy.</title>
        <authorList>
            <person name="Reid A.J."/>
            <person name="Vermont S.J."/>
            <person name="Cotton J.A."/>
            <person name="Harris D."/>
            <person name="Hill-Cawthorne G.A."/>
            <person name="Konen-Waisman S."/>
            <person name="Latham S.M."/>
            <person name="Mourier T."/>
            <person name="Norton R."/>
            <person name="Quail M.A."/>
            <person name="Sanders M."/>
            <person name="Shanmugam D."/>
            <person name="Sohal A."/>
            <person name="Wasmuth J.D."/>
            <person name="Brunk B."/>
            <person name="Grigg M.E."/>
            <person name="Howard J.C."/>
            <person name="Parkinson J."/>
            <person name="Roos D.S."/>
            <person name="Trees A.J."/>
            <person name="Berriman M."/>
            <person name="Pain A."/>
            <person name="Wastling J.M."/>
        </authorList>
    </citation>
    <scope>NUCLEOTIDE SEQUENCE [LARGE SCALE GENOMIC DNA]</scope>
    <source>
        <strain evidence="10">Liverpool</strain>
    </source>
</reference>
<keyword evidence="4" id="KW-0862">Zinc</keyword>
<evidence type="ECO:0000256" key="2">
    <source>
        <dbReference type="ARBA" id="ARBA00022723"/>
    </source>
</evidence>
<organism evidence="8 10">
    <name type="scientific">Neospora caninum (strain Liverpool)</name>
    <dbReference type="NCBI Taxonomy" id="572307"/>
    <lineage>
        <taxon>Eukaryota</taxon>
        <taxon>Sar</taxon>
        <taxon>Alveolata</taxon>
        <taxon>Apicomplexa</taxon>
        <taxon>Conoidasida</taxon>
        <taxon>Coccidia</taxon>
        <taxon>Eucoccidiorida</taxon>
        <taxon>Eimeriorina</taxon>
        <taxon>Sarcocystidae</taxon>
        <taxon>Neospora</taxon>
    </lineage>
</organism>
<dbReference type="EMBL" id="FR823386">
    <property type="protein sequence ID" value="CBZ51602.1"/>
    <property type="molecule type" value="Genomic_DNA"/>
</dbReference>
<dbReference type="Gene3D" id="2.30.30.140">
    <property type="match status" value="1"/>
</dbReference>
<dbReference type="InterPro" id="IPR038254">
    <property type="entry name" value="KIN17_WH-like_sf"/>
</dbReference>
<dbReference type="EMBL" id="LN714479">
    <property type="protein sequence ID" value="CEL65553.1"/>
    <property type="molecule type" value="Genomic_DNA"/>
</dbReference>
<dbReference type="GO" id="GO:0008270">
    <property type="term" value="F:zinc ion binding"/>
    <property type="evidence" value="ECO:0007669"/>
    <property type="project" value="UniProtKB-KW"/>
</dbReference>
<dbReference type="InterPro" id="IPR037321">
    <property type="entry name" value="KIN17-like"/>
</dbReference>
<evidence type="ECO:0000256" key="3">
    <source>
        <dbReference type="ARBA" id="ARBA00022771"/>
    </source>
</evidence>
<dbReference type="PANTHER" id="PTHR12805:SF0">
    <property type="entry name" value="DNA_RNA-BINDING PROTEIN KIN17"/>
    <property type="match status" value="1"/>
</dbReference>
<proteinExistence type="inferred from homology"/>
<dbReference type="InterPro" id="IPR041995">
    <property type="entry name" value="KOW_KIN17"/>
</dbReference>
<reference evidence="9" key="4">
    <citation type="journal article" date="2015" name="PLoS ONE">
        <title>Comprehensive Evaluation of Toxoplasma gondii VEG and Neospora caninum LIV Genomes with Tachyzoite Stage Transcriptome and Proteome Defines Novel Transcript Features.</title>
        <authorList>
            <person name="Ramaprasad A."/>
            <person name="Mourier T."/>
            <person name="Naeem R."/>
            <person name="Malas T.B."/>
            <person name="Moussa E."/>
            <person name="Panigrahi A."/>
            <person name="Vermont S.J."/>
            <person name="Otto T.D."/>
            <person name="Wastling J."/>
            <person name="Pain A."/>
        </authorList>
    </citation>
    <scope>NUCLEOTIDE SEQUENCE</scope>
    <source>
        <strain evidence="9">Liverpool</strain>
    </source>
</reference>